<reference evidence="2 3" key="1">
    <citation type="journal article" date="2018" name="Nat. Biotechnol.">
        <title>A standardized bacterial taxonomy based on genome phylogeny substantially revises the tree of life.</title>
        <authorList>
            <person name="Parks D.H."/>
            <person name="Chuvochina M."/>
            <person name="Waite D.W."/>
            <person name="Rinke C."/>
            <person name="Skarshewski A."/>
            <person name="Chaumeil P.A."/>
            <person name="Hugenholtz P."/>
        </authorList>
    </citation>
    <scope>NUCLEOTIDE SEQUENCE [LARGE SCALE GENOMIC DNA]</scope>
    <source>
        <strain evidence="2">UBA10227</strain>
    </source>
</reference>
<dbReference type="InterPro" id="IPR018004">
    <property type="entry name" value="KilA/APSES_HTH"/>
</dbReference>
<dbReference type="InterPro" id="IPR036887">
    <property type="entry name" value="HTH_APSES_sf"/>
</dbReference>
<sequence length="196" mass="22437">MQTENLTAVMQFHGKNIAFQEIEGKMMVNATQMAKSFNQQPIQWLRTDQAQALIQTVTKVHKCSLDDLQVVKRGGTNPGTWFQEDIALFFAQWLSPEFYLACNTKLKELVTMQALSLPEKHGVLPIVHKGKPIYPYMEVMRALGGSVKSSATSRKRKNPEHFIKVFGRNFITSHYFDLLKGYYDYKKTSNQLSLSL</sequence>
<feature type="domain" description="KilA-N" evidence="1">
    <location>
        <begin position="6"/>
        <end position="109"/>
    </location>
</feature>
<organism evidence="2 3">
    <name type="scientific">Xanthomarina gelatinilytica</name>
    <dbReference type="NCBI Taxonomy" id="1137281"/>
    <lineage>
        <taxon>Bacteria</taxon>
        <taxon>Pseudomonadati</taxon>
        <taxon>Bacteroidota</taxon>
        <taxon>Flavobacteriia</taxon>
        <taxon>Flavobacteriales</taxon>
        <taxon>Flavobacteriaceae</taxon>
        <taxon>Xanthomarina</taxon>
    </lineage>
</organism>
<dbReference type="EMBL" id="DPRK01000128">
    <property type="protein sequence ID" value="HCY81519.1"/>
    <property type="molecule type" value="Genomic_DNA"/>
</dbReference>
<dbReference type="SMART" id="SM01252">
    <property type="entry name" value="KilA-N"/>
    <property type="match status" value="1"/>
</dbReference>
<proteinExistence type="predicted"/>
<name>A0A3D6BTE2_9FLAO</name>
<evidence type="ECO:0000313" key="2">
    <source>
        <dbReference type="EMBL" id="HCY81519.1"/>
    </source>
</evidence>
<dbReference type="Pfam" id="PF04383">
    <property type="entry name" value="KilA-N"/>
    <property type="match status" value="1"/>
</dbReference>
<dbReference type="SUPFAM" id="SSF54616">
    <property type="entry name" value="DNA-binding domain of Mlu1-box binding protein MBP1"/>
    <property type="match status" value="1"/>
</dbReference>
<dbReference type="GO" id="GO:0003677">
    <property type="term" value="F:DNA binding"/>
    <property type="evidence" value="ECO:0007669"/>
    <property type="project" value="InterPro"/>
</dbReference>
<gene>
    <name evidence="2" type="ORF">DHV22_07945</name>
</gene>
<evidence type="ECO:0000259" key="1">
    <source>
        <dbReference type="PROSITE" id="PS51301"/>
    </source>
</evidence>
<dbReference type="InterPro" id="IPR017880">
    <property type="entry name" value="KilA_N"/>
</dbReference>
<evidence type="ECO:0000313" key="3">
    <source>
        <dbReference type="Proteomes" id="UP000263268"/>
    </source>
</evidence>
<comment type="caution">
    <text evidence="2">The sequence shown here is derived from an EMBL/GenBank/DDBJ whole genome shotgun (WGS) entry which is preliminary data.</text>
</comment>
<dbReference type="PROSITE" id="PS51301">
    <property type="entry name" value="KILA_N"/>
    <property type="match status" value="1"/>
</dbReference>
<dbReference type="Proteomes" id="UP000263268">
    <property type="component" value="Unassembled WGS sequence"/>
</dbReference>
<dbReference type="AlphaFoldDB" id="A0A3D6BTE2"/>
<protein>
    <recommendedName>
        <fullName evidence="1">KilA-N domain-containing protein</fullName>
    </recommendedName>
</protein>
<accession>A0A3D6BTE2</accession>